<evidence type="ECO:0008006" key="5">
    <source>
        <dbReference type="Google" id="ProtNLM"/>
    </source>
</evidence>
<feature type="region of interest" description="Disordered" evidence="1">
    <location>
        <begin position="120"/>
        <end position="146"/>
    </location>
</feature>
<accession>A0ABV0GEH5</accession>
<protein>
    <recommendedName>
        <fullName evidence="5">MSHA biogenesis protein MshK</fullName>
    </recommendedName>
</protein>
<evidence type="ECO:0000256" key="1">
    <source>
        <dbReference type="SAM" id="MobiDB-lite"/>
    </source>
</evidence>
<organism evidence="3 4">
    <name type="scientific">Roseateles flavus</name>
    <dbReference type="NCBI Taxonomy" id="3149041"/>
    <lineage>
        <taxon>Bacteria</taxon>
        <taxon>Pseudomonadati</taxon>
        <taxon>Pseudomonadota</taxon>
        <taxon>Betaproteobacteria</taxon>
        <taxon>Burkholderiales</taxon>
        <taxon>Sphaerotilaceae</taxon>
        <taxon>Roseateles</taxon>
    </lineage>
</organism>
<comment type="caution">
    <text evidence="3">The sequence shown here is derived from an EMBL/GenBank/DDBJ whole genome shotgun (WGS) entry which is preliminary data.</text>
</comment>
<dbReference type="RefSeq" id="WP_347609943.1">
    <property type="nucleotide sequence ID" value="NZ_JBDPZC010000005.1"/>
</dbReference>
<keyword evidence="4" id="KW-1185">Reference proteome</keyword>
<feature type="chain" id="PRO_5046592432" description="MSHA biogenesis protein MshK" evidence="2">
    <location>
        <begin position="34"/>
        <end position="146"/>
    </location>
</feature>
<gene>
    <name evidence="3" type="ORF">ABDJ40_11910</name>
</gene>
<evidence type="ECO:0000256" key="2">
    <source>
        <dbReference type="SAM" id="SignalP"/>
    </source>
</evidence>
<keyword evidence="2" id="KW-0732">Signal</keyword>
<dbReference type="EMBL" id="JBDPZC010000005">
    <property type="protein sequence ID" value="MEO3713470.1"/>
    <property type="molecule type" value="Genomic_DNA"/>
</dbReference>
<evidence type="ECO:0000313" key="4">
    <source>
        <dbReference type="Proteomes" id="UP001462640"/>
    </source>
</evidence>
<reference evidence="3 4" key="1">
    <citation type="submission" date="2024-05" db="EMBL/GenBank/DDBJ databases">
        <title>Roseateles sp. 2.12 16S ribosomal RNA gene Genome sequencing and assembly.</title>
        <authorList>
            <person name="Woo H."/>
        </authorList>
    </citation>
    <scope>NUCLEOTIDE SEQUENCE [LARGE SCALE GENOMIC DNA]</scope>
    <source>
        <strain evidence="3 4">2.12</strain>
    </source>
</reference>
<name>A0ABV0GEH5_9BURK</name>
<sequence length="146" mass="15315">MNPRLSPGLRQPLRLGALLALGLALSQAGPAVAQPSLRDPMQPPAVLRAPAASGAGPLAALALPENAQVLITEGKAYALIGSRRYAQGERIGSGPEALLVERVNEHGVWLRSREGLHALPMVSGVSRKPSPESGSPDKSQEKRDRP</sequence>
<dbReference type="Proteomes" id="UP001462640">
    <property type="component" value="Unassembled WGS sequence"/>
</dbReference>
<evidence type="ECO:0000313" key="3">
    <source>
        <dbReference type="EMBL" id="MEO3713470.1"/>
    </source>
</evidence>
<proteinExistence type="predicted"/>
<feature type="signal peptide" evidence="2">
    <location>
        <begin position="1"/>
        <end position="33"/>
    </location>
</feature>